<dbReference type="InterPro" id="IPR009057">
    <property type="entry name" value="Homeodomain-like_sf"/>
</dbReference>
<sequence>MRPAKPGPRTKPPEERRDELMTAAQRLFLEHGAGPTTIEQITTAAGVAKGTFYLYFSSKEDVLTALGDRYAREHLERIRAAVDERPADDWAGKLTAWAGTSVVSYLDSIHLHDVAFYEARTPTREGLVDNIVIDHLSELLQAGVDAGAWTVADPRFTAVFLFSGCHGVVDDAYAKEKRVNRSRLVERLEQLCFRAVGLPSD</sequence>
<accession>A0A225DMK8</accession>
<dbReference type="PANTHER" id="PTHR30055">
    <property type="entry name" value="HTH-TYPE TRANSCRIPTIONAL REGULATOR RUTR"/>
    <property type="match status" value="1"/>
</dbReference>
<evidence type="ECO:0000313" key="5">
    <source>
        <dbReference type="EMBL" id="OWK37655.1"/>
    </source>
</evidence>
<gene>
    <name evidence="5" type="ORF">FRUB_06775</name>
</gene>
<dbReference type="GO" id="GO:0000976">
    <property type="term" value="F:transcription cis-regulatory region binding"/>
    <property type="evidence" value="ECO:0007669"/>
    <property type="project" value="TreeGrafter"/>
</dbReference>
<dbReference type="InterPro" id="IPR001647">
    <property type="entry name" value="HTH_TetR"/>
</dbReference>
<dbReference type="OrthoDB" id="9812484at2"/>
<dbReference type="InterPro" id="IPR050109">
    <property type="entry name" value="HTH-type_TetR-like_transc_reg"/>
</dbReference>
<evidence type="ECO:0000259" key="4">
    <source>
        <dbReference type="PROSITE" id="PS50977"/>
    </source>
</evidence>
<feature type="DNA-binding region" description="H-T-H motif" evidence="3">
    <location>
        <begin position="37"/>
        <end position="56"/>
    </location>
</feature>
<keyword evidence="1" id="KW-0175">Coiled coil</keyword>
<reference evidence="6" key="1">
    <citation type="submission" date="2017-06" db="EMBL/GenBank/DDBJ databases">
        <title>Genome analysis of Fimbriiglobus ruber SP5, the first member of the order Planctomycetales with confirmed chitinolytic capability.</title>
        <authorList>
            <person name="Ravin N.V."/>
            <person name="Rakitin A.L."/>
            <person name="Ivanova A.A."/>
            <person name="Beletsky A.V."/>
            <person name="Kulichevskaya I.S."/>
            <person name="Mardanov A.V."/>
            <person name="Dedysh S.N."/>
        </authorList>
    </citation>
    <scope>NUCLEOTIDE SEQUENCE [LARGE SCALE GENOMIC DNA]</scope>
    <source>
        <strain evidence="6">SP5</strain>
    </source>
</reference>
<keyword evidence="2 3" id="KW-0238">DNA-binding</keyword>
<dbReference type="GO" id="GO:0003700">
    <property type="term" value="F:DNA-binding transcription factor activity"/>
    <property type="evidence" value="ECO:0007669"/>
    <property type="project" value="TreeGrafter"/>
</dbReference>
<comment type="caution">
    <text evidence="5">The sequence shown here is derived from an EMBL/GenBank/DDBJ whole genome shotgun (WGS) entry which is preliminary data.</text>
</comment>
<feature type="domain" description="HTH tetR-type" evidence="4">
    <location>
        <begin position="14"/>
        <end position="74"/>
    </location>
</feature>
<dbReference type="EMBL" id="NIDE01000014">
    <property type="protein sequence ID" value="OWK37655.1"/>
    <property type="molecule type" value="Genomic_DNA"/>
</dbReference>
<organism evidence="5 6">
    <name type="scientific">Fimbriiglobus ruber</name>
    <dbReference type="NCBI Taxonomy" id="1908690"/>
    <lineage>
        <taxon>Bacteria</taxon>
        <taxon>Pseudomonadati</taxon>
        <taxon>Planctomycetota</taxon>
        <taxon>Planctomycetia</taxon>
        <taxon>Gemmatales</taxon>
        <taxon>Gemmataceae</taxon>
        <taxon>Fimbriiglobus</taxon>
    </lineage>
</organism>
<name>A0A225DMK8_9BACT</name>
<keyword evidence="6" id="KW-1185">Reference proteome</keyword>
<evidence type="ECO:0000256" key="1">
    <source>
        <dbReference type="ARBA" id="ARBA00023054"/>
    </source>
</evidence>
<dbReference type="Proteomes" id="UP000214646">
    <property type="component" value="Unassembled WGS sequence"/>
</dbReference>
<dbReference type="InterPro" id="IPR036271">
    <property type="entry name" value="Tet_transcr_reg_TetR-rel_C_sf"/>
</dbReference>
<evidence type="ECO:0000313" key="6">
    <source>
        <dbReference type="Proteomes" id="UP000214646"/>
    </source>
</evidence>
<proteinExistence type="predicted"/>
<dbReference type="Gene3D" id="1.10.357.10">
    <property type="entry name" value="Tetracycline Repressor, domain 2"/>
    <property type="match status" value="1"/>
</dbReference>
<dbReference type="AlphaFoldDB" id="A0A225DMK8"/>
<dbReference type="Gene3D" id="1.10.10.60">
    <property type="entry name" value="Homeodomain-like"/>
    <property type="match status" value="1"/>
</dbReference>
<dbReference type="PRINTS" id="PR00455">
    <property type="entry name" value="HTHTETR"/>
</dbReference>
<evidence type="ECO:0000256" key="3">
    <source>
        <dbReference type="PROSITE-ProRule" id="PRU00335"/>
    </source>
</evidence>
<dbReference type="SUPFAM" id="SSF48498">
    <property type="entry name" value="Tetracyclin repressor-like, C-terminal domain"/>
    <property type="match status" value="1"/>
</dbReference>
<dbReference type="SUPFAM" id="SSF46689">
    <property type="entry name" value="Homeodomain-like"/>
    <property type="match status" value="1"/>
</dbReference>
<dbReference type="RefSeq" id="WP_088257525.1">
    <property type="nucleotide sequence ID" value="NZ_NIDE01000014.1"/>
</dbReference>
<dbReference type="PANTHER" id="PTHR30055:SF183">
    <property type="entry name" value="NUCLEOID OCCLUSION FACTOR SLMA"/>
    <property type="match status" value="1"/>
</dbReference>
<dbReference type="PROSITE" id="PS50977">
    <property type="entry name" value="HTH_TETR_2"/>
    <property type="match status" value="1"/>
</dbReference>
<protein>
    <submittedName>
        <fullName evidence="5">Transcriptional regulator, TetR family</fullName>
    </submittedName>
</protein>
<evidence type="ECO:0000256" key="2">
    <source>
        <dbReference type="ARBA" id="ARBA00023125"/>
    </source>
</evidence>
<dbReference type="Pfam" id="PF00440">
    <property type="entry name" value="TetR_N"/>
    <property type="match status" value="1"/>
</dbReference>